<dbReference type="STRING" id="520767.ATZ99_04220"/>
<evidence type="ECO:0000313" key="3">
    <source>
        <dbReference type="EMBL" id="KYO67782.1"/>
    </source>
</evidence>
<dbReference type="SMART" id="SM00834">
    <property type="entry name" value="CxxC_CXXC_SSSS"/>
    <property type="match status" value="1"/>
</dbReference>
<dbReference type="EMBL" id="LOHZ01000020">
    <property type="protein sequence ID" value="KYO67782.1"/>
    <property type="molecule type" value="Genomic_DNA"/>
</dbReference>
<protein>
    <recommendedName>
        <fullName evidence="2">Putative regulatory protein FmdB zinc ribbon domain-containing protein</fullName>
    </recommendedName>
</protein>
<dbReference type="NCBIfam" id="TIGR02605">
    <property type="entry name" value="CxxC_CxxC_SSSS"/>
    <property type="match status" value="1"/>
</dbReference>
<name>A0A162MV09_9FIRM</name>
<dbReference type="RefSeq" id="WP_068747600.1">
    <property type="nucleotide sequence ID" value="NZ_LOHZ01000020.1"/>
</dbReference>
<comment type="caution">
    <text evidence="3">The sequence shown here is derived from an EMBL/GenBank/DDBJ whole genome shotgun (WGS) entry which is preliminary data.</text>
</comment>
<feature type="domain" description="Putative regulatory protein FmdB zinc ribbon" evidence="2">
    <location>
        <begin position="1"/>
        <end position="43"/>
    </location>
</feature>
<dbReference type="Proteomes" id="UP000075737">
    <property type="component" value="Unassembled WGS sequence"/>
</dbReference>
<dbReference type="Gene3D" id="2.20.28.30">
    <property type="entry name" value="RNA polymerase ii, chain L"/>
    <property type="match status" value="1"/>
</dbReference>
<evidence type="ECO:0000313" key="4">
    <source>
        <dbReference type="Proteomes" id="UP000075737"/>
    </source>
</evidence>
<proteinExistence type="predicted"/>
<organism evidence="3 4">
    <name type="scientific">Thermovenabulum gondwanense</name>
    <dbReference type="NCBI Taxonomy" id="520767"/>
    <lineage>
        <taxon>Bacteria</taxon>
        <taxon>Bacillati</taxon>
        <taxon>Bacillota</taxon>
        <taxon>Clostridia</taxon>
        <taxon>Thermosediminibacterales</taxon>
        <taxon>Thermosediminibacteraceae</taxon>
        <taxon>Thermovenabulum</taxon>
    </lineage>
</organism>
<accession>A0A162MV09</accession>
<feature type="compositionally biased region" description="Low complexity" evidence="1">
    <location>
        <begin position="46"/>
        <end position="58"/>
    </location>
</feature>
<evidence type="ECO:0000256" key="1">
    <source>
        <dbReference type="SAM" id="MobiDB-lite"/>
    </source>
</evidence>
<reference evidence="3 4" key="1">
    <citation type="submission" date="2015-12" db="EMBL/GenBank/DDBJ databases">
        <title>Draft genome of Thermovenabulum gondwanense isolated from a red thermophilic microbial mat colonisisng an outflow channel of a bore well.</title>
        <authorList>
            <person name="Patel B.K."/>
        </authorList>
    </citation>
    <scope>NUCLEOTIDE SEQUENCE [LARGE SCALE GENOMIC DNA]</scope>
    <source>
        <strain evidence="3 4">R270</strain>
    </source>
</reference>
<sequence>MPMFEYICKDCGNRFEELRKANEADLPLECPRCKSKNTKKLISLFGTSSGSTNGASSSPVRKFG</sequence>
<dbReference type="Pfam" id="PF09723">
    <property type="entry name" value="Zn_ribbon_8"/>
    <property type="match status" value="1"/>
</dbReference>
<keyword evidence="4" id="KW-1185">Reference proteome</keyword>
<evidence type="ECO:0000259" key="2">
    <source>
        <dbReference type="SMART" id="SM00834"/>
    </source>
</evidence>
<feature type="region of interest" description="Disordered" evidence="1">
    <location>
        <begin position="45"/>
        <end position="64"/>
    </location>
</feature>
<dbReference type="AlphaFoldDB" id="A0A162MV09"/>
<dbReference type="OrthoDB" id="9813321at2"/>
<gene>
    <name evidence="3" type="ORF">ATZ99_04220</name>
</gene>
<dbReference type="InterPro" id="IPR013429">
    <property type="entry name" value="Regulatory_FmdB_Zinc_ribbon"/>
</dbReference>